<protein>
    <submittedName>
        <fullName evidence="1">Uncharacterized protein</fullName>
    </submittedName>
</protein>
<evidence type="ECO:0000313" key="1">
    <source>
        <dbReference type="EMBL" id="SNT50215.1"/>
    </source>
</evidence>
<organism evidence="1 2">
    <name type="scientific">Streptosporangium subroseum</name>
    <dbReference type="NCBI Taxonomy" id="106412"/>
    <lineage>
        <taxon>Bacteria</taxon>
        <taxon>Bacillati</taxon>
        <taxon>Actinomycetota</taxon>
        <taxon>Actinomycetes</taxon>
        <taxon>Streptosporangiales</taxon>
        <taxon>Streptosporangiaceae</taxon>
        <taxon>Streptosporangium</taxon>
    </lineage>
</organism>
<accession>A0A239N5P6</accession>
<evidence type="ECO:0000313" key="2">
    <source>
        <dbReference type="Proteomes" id="UP000198282"/>
    </source>
</evidence>
<name>A0A239N5P6_9ACTN</name>
<reference evidence="1 2" key="1">
    <citation type="submission" date="2017-06" db="EMBL/GenBank/DDBJ databases">
        <authorList>
            <person name="Kim H.J."/>
            <person name="Triplett B.A."/>
        </authorList>
    </citation>
    <scope>NUCLEOTIDE SEQUENCE [LARGE SCALE GENOMIC DNA]</scope>
    <source>
        <strain evidence="1 2">CGMCC 4.2132</strain>
    </source>
</reference>
<gene>
    <name evidence="1" type="ORF">SAMN05216276_10522</name>
</gene>
<dbReference type="Proteomes" id="UP000198282">
    <property type="component" value="Unassembled WGS sequence"/>
</dbReference>
<dbReference type="EMBL" id="FZOD01000052">
    <property type="protein sequence ID" value="SNT50215.1"/>
    <property type="molecule type" value="Genomic_DNA"/>
</dbReference>
<proteinExistence type="predicted"/>
<keyword evidence="2" id="KW-1185">Reference proteome</keyword>
<dbReference type="AlphaFoldDB" id="A0A239N5P6"/>
<sequence>MALRFRARLLDRRIMIRLLLVKFISFRVVCGPEGGLCDAWIVIKEYPINILKCIGLTTKS</sequence>